<dbReference type="Proteomes" id="UP000474565">
    <property type="component" value="Unassembled WGS sequence"/>
</dbReference>
<protein>
    <submittedName>
        <fullName evidence="2">Uncharacterized protein</fullName>
    </submittedName>
</protein>
<name>A0A6L8MGW7_9BURK</name>
<accession>A0A6L8MGW7</accession>
<sequence length="75" mass="8063">MALHVVPSAPAPEQTKLKSRTATKPAEMLQCPRCAGREFIETVIGAMIQARKLKGGTRQIICVGCMLKGDRVVVA</sequence>
<evidence type="ECO:0000313" key="3">
    <source>
        <dbReference type="Proteomes" id="UP000474565"/>
    </source>
</evidence>
<evidence type="ECO:0000256" key="1">
    <source>
        <dbReference type="SAM" id="MobiDB-lite"/>
    </source>
</evidence>
<dbReference type="AlphaFoldDB" id="A0A6L8MGW7"/>
<proteinExistence type="predicted"/>
<dbReference type="EMBL" id="WWCP01000002">
    <property type="protein sequence ID" value="MYM81092.1"/>
    <property type="molecule type" value="Genomic_DNA"/>
</dbReference>
<reference evidence="2 3" key="1">
    <citation type="submission" date="2019-12" db="EMBL/GenBank/DDBJ databases">
        <title>Novel species isolated from a subtropical stream in China.</title>
        <authorList>
            <person name="Lu H."/>
        </authorList>
    </citation>
    <scope>NUCLEOTIDE SEQUENCE [LARGE SCALE GENOMIC DNA]</scope>
    <source>
        <strain evidence="2 3">FT50W</strain>
    </source>
</reference>
<organism evidence="2 3">
    <name type="scientific">Duganella lactea</name>
    <dbReference type="NCBI Taxonomy" id="2692173"/>
    <lineage>
        <taxon>Bacteria</taxon>
        <taxon>Pseudomonadati</taxon>
        <taxon>Pseudomonadota</taxon>
        <taxon>Betaproteobacteria</taxon>
        <taxon>Burkholderiales</taxon>
        <taxon>Oxalobacteraceae</taxon>
        <taxon>Telluria group</taxon>
        <taxon>Duganella</taxon>
    </lineage>
</organism>
<gene>
    <name evidence="2" type="ORF">GTP44_03840</name>
</gene>
<evidence type="ECO:0000313" key="2">
    <source>
        <dbReference type="EMBL" id="MYM81092.1"/>
    </source>
</evidence>
<dbReference type="RefSeq" id="WP_161018390.1">
    <property type="nucleotide sequence ID" value="NZ_WWCP01000002.1"/>
</dbReference>
<feature type="region of interest" description="Disordered" evidence="1">
    <location>
        <begin position="1"/>
        <end position="24"/>
    </location>
</feature>
<comment type="caution">
    <text evidence="2">The sequence shown here is derived from an EMBL/GenBank/DDBJ whole genome shotgun (WGS) entry which is preliminary data.</text>
</comment>